<dbReference type="PANTHER" id="PTHR30069:SF29">
    <property type="entry name" value="HEMOGLOBIN AND HEMOGLOBIN-HAPTOGLOBIN-BINDING PROTEIN 1-RELATED"/>
    <property type="match status" value="1"/>
</dbReference>
<comment type="caution">
    <text evidence="15">The sequence shown here is derived from an EMBL/GenBank/DDBJ whole genome shotgun (WGS) entry which is preliminary data.</text>
</comment>
<evidence type="ECO:0000256" key="5">
    <source>
        <dbReference type="ARBA" id="ARBA00022729"/>
    </source>
</evidence>
<keyword evidence="7 10" id="KW-0472">Membrane</keyword>
<evidence type="ECO:0000313" key="15">
    <source>
        <dbReference type="EMBL" id="MCC1485475.1"/>
    </source>
</evidence>
<keyword evidence="9 10" id="KW-0998">Cell outer membrane</keyword>
<keyword evidence="3 10" id="KW-1134">Transmembrane beta strand</keyword>
<keyword evidence="6 11" id="KW-0798">TonB box</keyword>
<keyword evidence="5 12" id="KW-0732">Signal</keyword>
<protein>
    <submittedName>
        <fullName evidence="15">TonB-dependent receptor</fullName>
    </submittedName>
</protein>
<dbReference type="SUPFAM" id="SSF56935">
    <property type="entry name" value="Porins"/>
    <property type="match status" value="1"/>
</dbReference>
<dbReference type="InterPro" id="IPR036942">
    <property type="entry name" value="Beta-barrel_TonB_sf"/>
</dbReference>
<keyword evidence="2 10" id="KW-0813">Transport</keyword>
<keyword evidence="8 15" id="KW-0675">Receptor</keyword>
<dbReference type="InterPro" id="IPR039426">
    <property type="entry name" value="TonB-dep_rcpt-like"/>
</dbReference>
<reference evidence="15" key="1">
    <citation type="submission" date="2021-03" db="EMBL/GenBank/DDBJ databases">
        <authorList>
            <person name="Ping X."/>
        </authorList>
    </citation>
    <scope>NUCLEOTIDE SEQUENCE</scope>
    <source>
        <strain evidence="15">E313</strain>
    </source>
</reference>
<proteinExistence type="inferred from homology"/>
<evidence type="ECO:0000256" key="12">
    <source>
        <dbReference type="SAM" id="SignalP"/>
    </source>
</evidence>
<evidence type="ECO:0000256" key="9">
    <source>
        <dbReference type="ARBA" id="ARBA00023237"/>
    </source>
</evidence>
<evidence type="ECO:0000313" key="16">
    <source>
        <dbReference type="Proteomes" id="UP000778797"/>
    </source>
</evidence>
<evidence type="ECO:0000256" key="3">
    <source>
        <dbReference type="ARBA" id="ARBA00022452"/>
    </source>
</evidence>
<feature type="chain" id="PRO_5046072895" evidence="12">
    <location>
        <begin position="24"/>
        <end position="810"/>
    </location>
</feature>
<gene>
    <name evidence="15" type="ORF">J1C55_12790</name>
</gene>
<evidence type="ECO:0000256" key="2">
    <source>
        <dbReference type="ARBA" id="ARBA00022448"/>
    </source>
</evidence>
<dbReference type="InterPro" id="IPR000531">
    <property type="entry name" value="Beta-barrel_TonB"/>
</dbReference>
<keyword evidence="16" id="KW-1185">Reference proteome</keyword>
<evidence type="ECO:0000256" key="8">
    <source>
        <dbReference type="ARBA" id="ARBA00023170"/>
    </source>
</evidence>
<feature type="signal peptide" evidence="12">
    <location>
        <begin position="1"/>
        <end position="23"/>
    </location>
</feature>
<dbReference type="Gene3D" id="2.40.170.20">
    <property type="entry name" value="TonB-dependent receptor, beta-barrel domain"/>
    <property type="match status" value="1"/>
</dbReference>
<dbReference type="InterPro" id="IPR012910">
    <property type="entry name" value="Plug_dom"/>
</dbReference>
<evidence type="ECO:0000259" key="14">
    <source>
        <dbReference type="Pfam" id="PF07715"/>
    </source>
</evidence>
<sequence length="810" mass="91169">MSKTKTYYIFYFLALFITISASAQTVTVKEKGNNQPISGVTLYNLKKTKSAITDINGKAQLDVFEDDETIFFQNFLFSKVQLKKSEVANNNYIVYMVMSIEDLNQVVISASKFEQSRRDIPQTIVSLDAEEIGFANPQTSADLLEGTGNIFVQKSQLGGGSPIIRGFSTNRLLISVDGVRMNNAIFRGGNLQNVISIDPFTIQNTEVTLGAGSVVYGSDAIGGVMSFHTKKPQLSYKDEVYTKANAVLRYSTANNEKTAHADFNIGYKKWGFLSSISYTDFDDLRMGSDGPDEYLRTRFVQRIDGVDTLVENPDPLVQVPTGYDQINLLQKVRYEPADNLNFDLGLYYSTTSEFSRYDRLIRPSNDGGLRSAEWDYGPQRWFLGNISLTKLSSRSNLYDKIKATTAYQHFEESRIDRDFQSDDRRTRIENVDAISFNLDLEKKLNSTSSLFYGVEYLYNKVSSEAFTTNINTNANAPISTRYPDGSTWQSIAAYTSLKYKPNTHFVFQGGLRYNQIVINADFTENNVFLDLPFDTSNSSPGAFTGTAGVSWIPNETIQWNFNASTAFRAPNIDDLGKVFDSEPGSVVVPNDDLKPEYAYGAELGLKLNFSNKVIFDIATYYTFLDDALIRRDFTLNGQREIIFNGESSNIQAIQNASQSDIYGFEIGAEINFTDNLKLRSQYNVIGGSEEGDDGEEVPVRHVAPDFGNTHLIWKYKKLELDAFAVYNGELSFDELSPSERSKPFLYAIDENGNPFSPSWHTFNFRAQYQINENFQLTTSLENITDQRYRTYSSGISAAGRNFIVALKYSL</sequence>
<evidence type="ECO:0000256" key="11">
    <source>
        <dbReference type="RuleBase" id="RU003357"/>
    </source>
</evidence>
<comment type="subcellular location">
    <subcellularLocation>
        <location evidence="1 10">Cell outer membrane</location>
        <topology evidence="1 10">Multi-pass membrane protein</topology>
    </subcellularLocation>
</comment>
<dbReference type="Proteomes" id="UP000778797">
    <property type="component" value="Unassembled WGS sequence"/>
</dbReference>
<evidence type="ECO:0000256" key="10">
    <source>
        <dbReference type="PROSITE-ProRule" id="PRU01360"/>
    </source>
</evidence>
<dbReference type="EMBL" id="JAFMPT010000023">
    <property type="protein sequence ID" value="MCC1485475.1"/>
    <property type="molecule type" value="Genomic_DNA"/>
</dbReference>
<accession>A0ABS8EQT7</accession>
<dbReference type="PANTHER" id="PTHR30069">
    <property type="entry name" value="TONB-DEPENDENT OUTER MEMBRANE RECEPTOR"/>
    <property type="match status" value="1"/>
</dbReference>
<dbReference type="Pfam" id="PF07715">
    <property type="entry name" value="Plug"/>
    <property type="match status" value="1"/>
</dbReference>
<dbReference type="InterPro" id="IPR037066">
    <property type="entry name" value="Plug_dom_sf"/>
</dbReference>
<organism evidence="15 16">
    <name type="scientific">Winogradskyella immobilis</name>
    <dbReference type="NCBI Taxonomy" id="2816852"/>
    <lineage>
        <taxon>Bacteria</taxon>
        <taxon>Pseudomonadati</taxon>
        <taxon>Bacteroidota</taxon>
        <taxon>Flavobacteriia</taxon>
        <taxon>Flavobacteriales</taxon>
        <taxon>Flavobacteriaceae</taxon>
        <taxon>Winogradskyella</taxon>
    </lineage>
</organism>
<name>A0ABS8EQT7_9FLAO</name>
<reference evidence="15" key="2">
    <citation type="submission" date="2021-10" db="EMBL/GenBank/DDBJ databases">
        <title>Genome of Winogradskyella sp. E313.</title>
        <authorList>
            <person name="Zhou Y."/>
        </authorList>
    </citation>
    <scope>NUCLEOTIDE SEQUENCE</scope>
    <source>
        <strain evidence="15">E313</strain>
    </source>
</reference>
<evidence type="ECO:0000256" key="1">
    <source>
        <dbReference type="ARBA" id="ARBA00004571"/>
    </source>
</evidence>
<dbReference type="PROSITE" id="PS52016">
    <property type="entry name" value="TONB_DEPENDENT_REC_3"/>
    <property type="match status" value="1"/>
</dbReference>
<dbReference type="Pfam" id="PF00593">
    <property type="entry name" value="TonB_dep_Rec_b-barrel"/>
    <property type="match status" value="1"/>
</dbReference>
<dbReference type="Gene3D" id="2.170.130.10">
    <property type="entry name" value="TonB-dependent receptor, plug domain"/>
    <property type="match status" value="1"/>
</dbReference>
<feature type="domain" description="TonB-dependent receptor-like beta-barrel" evidence="13">
    <location>
        <begin position="333"/>
        <end position="783"/>
    </location>
</feature>
<feature type="domain" description="TonB-dependent receptor plug" evidence="14">
    <location>
        <begin position="117"/>
        <end position="224"/>
    </location>
</feature>
<keyword evidence="4 10" id="KW-0812">Transmembrane</keyword>
<evidence type="ECO:0000259" key="13">
    <source>
        <dbReference type="Pfam" id="PF00593"/>
    </source>
</evidence>
<evidence type="ECO:0000256" key="7">
    <source>
        <dbReference type="ARBA" id="ARBA00023136"/>
    </source>
</evidence>
<comment type="similarity">
    <text evidence="10 11">Belongs to the TonB-dependent receptor family.</text>
</comment>
<evidence type="ECO:0000256" key="6">
    <source>
        <dbReference type="ARBA" id="ARBA00023077"/>
    </source>
</evidence>
<evidence type="ECO:0000256" key="4">
    <source>
        <dbReference type="ARBA" id="ARBA00022692"/>
    </source>
</evidence>